<accession>A0A078AHQ4</accession>
<dbReference type="Gene3D" id="2.130.10.10">
    <property type="entry name" value="YVTN repeat-like/Quinoprotein amine dehydrogenase"/>
    <property type="match status" value="3"/>
</dbReference>
<dbReference type="InterPro" id="IPR036770">
    <property type="entry name" value="Ankyrin_rpt-contain_sf"/>
</dbReference>
<dbReference type="PROSITE" id="PS50294">
    <property type="entry name" value="WD_REPEATS_REGION"/>
    <property type="match status" value="2"/>
</dbReference>
<dbReference type="InterPro" id="IPR015943">
    <property type="entry name" value="WD40/YVTN_repeat-like_dom_sf"/>
</dbReference>
<dbReference type="GO" id="GO:0016301">
    <property type="term" value="F:kinase activity"/>
    <property type="evidence" value="ECO:0007669"/>
    <property type="project" value="UniProtKB-KW"/>
</dbReference>
<keyword evidence="6 9" id="KW-1133">Transmembrane helix</keyword>
<dbReference type="Pfam" id="PF00520">
    <property type="entry name" value="Ion_trans"/>
    <property type="match status" value="1"/>
</dbReference>
<dbReference type="InterPro" id="IPR005821">
    <property type="entry name" value="Ion_trans_dom"/>
</dbReference>
<keyword evidence="2 8" id="KW-0853">WD repeat</keyword>
<dbReference type="SMART" id="SM00054">
    <property type="entry name" value="EFh"/>
    <property type="match status" value="4"/>
</dbReference>
<dbReference type="SUPFAM" id="SSF47473">
    <property type="entry name" value="EF-hand"/>
    <property type="match status" value="1"/>
</dbReference>
<evidence type="ECO:0000256" key="1">
    <source>
        <dbReference type="ARBA" id="ARBA00004141"/>
    </source>
</evidence>
<feature type="domain" description="EF-hand" evidence="10">
    <location>
        <begin position="1318"/>
        <end position="1353"/>
    </location>
</feature>
<dbReference type="Pfam" id="PF00400">
    <property type="entry name" value="WD40"/>
    <property type="match status" value="2"/>
</dbReference>
<dbReference type="InParanoid" id="A0A078AHQ4"/>
<dbReference type="GO" id="GO:0005216">
    <property type="term" value="F:monoatomic ion channel activity"/>
    <property type="evidence" value="ECO:0007669"/>
    <property type="project" value="InterPro"/>
</dbReference>
<evidence type="ECO:0000313" key="11">
    <source>
        <dbReference type="EMBL" id="CDW81032.1"/>
    </source>
</evidence>
<gene>
    <name evidence="11" type="primary">Contig16158.g17220</name>
    <name evidence="11" type="ORF">STYLEM_10040</name>
</gene>
<dbReference type="PANTHER" id="PTHR19848">
    <property type="entry name" value="WD40 REPEAT PROTEIN"/>
    <property type="match status" value="1"/>
</dbReference>
<organism evidence="11 12">
    <name type="scientific">Stylonychia lemnae</name>
    <name type="common">Ciliate</name>
    <dbReference type="NCBI Taxonomy" id="5949"/>
    <lineage>
        <taxon>Eukaryota</taxon>
        <taxon>Sar</taxon>
        <taxon>Alveolata</taxon>
        <taxon>Ciliophora</taxon>
        <taxon>Intramacronucleata</taxon>
        <taxon>Spirotrichea</taxon>
        <taxon>Stichotrichia</taxon>
        <taxon>Sporadotrichida</taxon>
        <taxon>Oxytrichidae</taxon>
        <taxon>Stylonychinae</taxon>
        <taxon>Stylonychia</taxon>
    </lineage>
</organism>
<dbReference type="OrthoDB" id="1068471at2759"/>
<dbReference type="EMBL" id="CCKQ01009547">
    <property type="protein sequence ID" value="CDW81032.1"/>
    <property type="molecule type" value="Genomic_DNA"/>
</dbReference>
<evidence type="ECO:0000313" key="12">
    <source>
        <dbReference type="Proteomes" id="UP000039865"/>
    </source>
</evidence>
<dbReference type="SMART" id="SM00320">
    <property type="entry name" value="WD40"/>
    <property type="match status" value="6"/>
</dbReference>
<dbReference type="SUPFAM" id="SSF82171">
    <property type="entry name" value="DPP6 N-terminal domain-like"/>
    <property type="match status" value="1"/>
</dbReference>
<feature type="repeat" description="WD" evidence="8">
    <location>
        <begin position="240"/>
        <end position="281"/>
    </location>
</feature>
<keyword evidence="11" id="KW-0418">Kinase</keyword>
<dbReference type="Proteomes" id="UP000039865">
    <property type="component" value="Unassembled WGS sequence"/>
</dbReference>
<dbReference type="PROSITE" id="PS50222">
    <property type="entry name" value="EF_HAND_2"/>
    <property type="match status" value="2"/>
</dbReference>
<keyword evidence="12" id="KW-1185">Reference proteome</keyword>
<evidence type="ECO:0000256" key="7">
    <source>
        <dbReference type="ARBA" id="ARBA00023136"/>
    </source>
</evidence>
<comment type="subcellular location">
    <subcellularLocation>
        <location evidence="1">Membrane</location>
        <topology evidence="1">Multi-pass membrane protein</topology>
    </subcellularLocation>
</comment>
<keyword evidence="5" id="KW-0106">Calcium</keyword>
<protein>
    <submittedName>
        <fullName evidence="11">(Myosin heavy-chain) kinase</fullName>
    </submittedName>
</protein>
<evidence type="ECO:0000256" key="2">
    <source>
        <dbReference type="ARBA" id="ARBA00022574"/>
    </source>
</evidence>
<feature type="transmembrane region" description="Helical" evidence="9">
    <location>
        <begin position="937"/>
        <end position="959"/>
    </location>
</feature>
<dbReference type="Gene3D" id="1.25.40.20">
    <property type="entry name" value="Ankyrin repeat-containing domain"/>
    <property type="match status" value="1"/>
</dbReference>
<keyword evidence="3 9" id="KW-0812">Transmembrane</keyword>
<feature type="transmembrane region" description="Helical" evidence="9">
    <location>
        <begin position="1034"/>
        <end position="1056"/>
    </location>
</feature>
<dbReference type="InterPro" id="IPR018247">
    <property type="entry name" value="EF_Hand_1_Ca_BS"/>
</dbReference>
<proteinExistence type="predicted"/>
<evidence type="ECO:0000256" key="9">
    <source>
        <dbReference type="SAM" id="Phobius"/>
    </source>
</evidence>
<keyword evidence="11" id="KW-0808">Transferase</keyword>
<evidence type="ECO:0000256" key="4">
    <source>
        <dbReference type="ARBA" id="ARBA00022737"/>
    </source>
</evidence>
<evidence type="ECO:0000256" key="8">
    <source>
        <dbReference type="PROSITE-ProRule" id="PRU00221"/>
    </source>
</evidence>
<evidence type="ECO:0000256" key="5">
    <source>
        <dbReference type="ARBA" id="ARBA00022837"/>
    </source>
</evidence>
<dbReference type="GO" id="GO:0005509">
    <property type="term" value="F:calcium ion binding"/>
    <property type="evidence" value="ECO:0007669"/>
    <property type="project" value="InterPro"/>
</dbReference>
<dbReference type="SUPFAM" id="SSF50998">
    <property type="entry name" value="Quinoprotein alcohol dehydrogenase-like"/>
    <property type="match status" value="1"/>
</dbReference>
<feature type="domain" description="EF-hand" evidence="10">
    <location>
        <begin position="1418"/>
        <end position="1453"/>
    </location>
</feature>
<feature type="transmembrane region" description="Helical" evidence="9">
    <location>
        <begin position="1089"/>
        <end position="1110"/>
    </location>
</feature>
<dbReference type="PROSITE" id="PS50082">
    <property type="entry name" value="WD_REPEATS_2"/>
    <property type="match status" value="3"/>
</dbReference>
<keyword evidence="7 9" id="KW-0472">Membrane</keyword>
<sequence length="1457" mass="170584">MTDQGLTEPLLNNQCDKIQVGEEIEGSTTLFILTRSGNLLNYSEGKLTLWSLLSKKIVHSEELKGITVIYESPKGTNLFIGYNNGTLESRDPNTQQVLQQIYLKSGVKALKSDEKNLYVSLRNGKVLQFPSKNISRSSQKIIRSIDRGQPITHLKLSRDETFLIGYVDIDQVEMLFIYNTIKSEESWQTKLDLSPGVLREDPNKLFVISEDCLNIFIRGENNKGVCMFSLFDGSVVQNMTSMHTNYINEIVVTKDSKKVITCSRDRKIKIWDWIQQECLATMILHEDSVESIVLSDDETLLFSGSHDKIVNIWSMHDYLFLAKLQTKLQIRSLHLSDDNDILLASSKDHPIQAYWILEDNADALRIRVELKNVSNCYVTPNNEFLVTMIGNSSLKIWNLKSRQLIESHKINCEFAYNLRALNGTRDSEYIFFQKEQSELLQWSCSQQQQIHTFNHVGQVQDVVITKDDKIMYTLIYRNIYKWDLQSKQELLRFSKEDGYYLYLILSHDEQRLYANVLGPHIYEYDLSLDENQEYKKLDILNDAGWLYYELSPDGFTVIQTNQYNGSFWVCNIIEGKILRILNKHSERLNFVGFTKDGKYLITRSKSESIIWETTDWKVLITIQEEFGVVTSSSRYVQAIIHDGLYKQWSDQILSSFSDDYAITSTEQGEKVTQTAQEVNESDIKITGKFNNLMKIFIGNVGKKNLDEKKYLPFLYKSQIQPFKTTLVHFYAYYNQAEFVQKLLRMGSPFIEDYNENTPLDYAIQKKSYETATIILEYFMKRSHLYDKLSEEKLIKLIKFAPSNLKEFFDSSVKEQVAQYLPSFGTFVSDPIKYHNSQTNFITVSDAKNMILEVKGNDEPLVFKSIQIQFNMQPGSISSINFHRTLQEIELSALRSETIQALLAYKWDLIKKIVFTNGLIYLFYMLVLFAFIQTYNEIYLYFLIAFGFYFMCFEILQIYLNQLKYLSDFWNLFDFFRVLFLVIFIFKAFCQEEWYKSQSMLQLLSALNFLSWVRALSFLRLIQKTRIFIRLLEQVIYDMIPFMIVLIGAVLGISLSFEVLNNISLVDALKHNYRLTFGDFDTDNYTNANWFLFIIGSVLIPLIMLNMLVAIMSDTYARVMSDILPSDFHELNQMILEQEEIQFWNRKKGKSGFLHYVTPLLKKEGNDWEGQIQKIITMLQQQNGQSPQVLNKTSDKIDLIIESQKIQLRDTTLKFDEQKKRFDRIQQELDVIIPKQKKEKSLQEEEEEEDSDAEFFDEDYLKEQLINSQTFFQETSIDVKAFVNRSWFKYHPNKSGKLNKQDSLRAIKDFYQQIDDLTLDESQIEEVFQKTDLNGDQLLTKTEIYLMLMRLLGLNEEVEVEISLINQRKCPKDAFTRFLEPQQREIFEKIWIKYDSDKKGYIDSSSGTQLIKEYSKRTLSYEDLANLLKSLDKDSDGRISKEELQNFIAENKYLLNEY</sequence>
<dbReference type="SUPFAM" id="SSF48403">
    <property type="entry name" value="Ankyrin repeat"/>
    <property type="match status" value="1"/>
</dbReference>
<keyword evidence="4" id="KW-0677">Repeat</keyword>
<dbReference type="PROSITE" id="PS00018">
    <property type="entry name" value="EF_HAND_1"/>
    <property type="match status" value="2"/>
</dbReference>
<dbReference type="InterPro" id="IPR011047">
    <property type="entry name" value="Quinoprotein_ADH-like_sf"/>
</dbReference>
<evidence type="ECO:0000256" key="3">
    <source>
        <dbReference type="ARBA" id="ARBA00022692"/>
    </source>
</evidence>
<feature type="repeat" description="WD" evidence="8">
    <location>
        <begin position="282"/>
        <end position="315"/>
    </location>
</feature>
<dbReference type="InterPro" id="IPR001680">
    <property type="entry name" value="WD40_rpt"/>
</dbReference>
<evidence type="ECO:0000259" key="10">
    <source>
        <dbReference type="PROSITE" id="PS50222"/>
    </source>
</evidence>
<feature type="repeat" description="WD" evidence="8">
    <location>
        <begin position="366"/>
        <end position="407"/>
    </location>
</feature>
<evidence type="ECO:0000256" key="6">
    <source>
        <dbReference type="ARBA" id="ARBA00022989"/>
    </source>
</evidence>
<name>A0A078AHQ4_STYLE</name>
<feature type="transmembrane region" description="Helical" evidence="9">
    <location>
        <begin position="971"/>
        <end position="988"/>
    </location>
</feature>
<dbReference type="Gene3D" id="1.10.238.10">
    <property type="entry name" value="EF-hand"/>
    <property type="match status" value="2"/>
</dbReference>
<reference evidence="11 12" key="1">
    <citation type="submission" date="2014-06" db="EMBL/GenBank/DDBJ databases">
        <authorList>
            <person name="Swart Estienne"/>
        </authorList>
    </citation>
    <scope>NUCLEOTIDE SEQUENCE [LARGE SCALE GENOMIC DNA]</scope>
    <source>
        <strain evidence="11 12">130c</strain>
    </source>
</reference>
<dbReference type="InterPro" id="IPR011992">
    <property type="entry name" value="EF-hand-dom_pair"/>
</dbReference>
<dbReference type="GO" id="GO:0016020">
    <property type="term" value="C:membrane"/>
    <property type="evidence" value="ECO:0007669"/>
    <property type="project" value="UniProtKB-SubCell"/>
</dbReference>
<feature type="transmembrane region" description="Helical" evidence="9">
    <location>
        <begin position="912"/>
        <end position="931"/>
    </location>
</feature>
<dbReference type="InterPro" id="IPR002048">
    <property type="entry name" value="EF_hand_dom"/>
</dbReference>
<dbReference type="PANTHER" id="PTHR19848:SF8">
    <property type="entry name" value="F-BOX AND WD REPEAT DOMAIN CONTAINING 7"/>
    <property type="match status" value="1"/>
</dbReference>
<dbReference type="SUPFAM" id="SSF81324">
    <property type="entry name" value="Voltage-gated potassium channels"/>
    <property type="match status" value="1"/>
</dbReference>